<dbReference type="PROSITE" id="PS51469">
    <property type="entry name" value="SUN"/>
    <property type="match status" value="1"/>
</dbReference>
<keyword evidence="7" id="KW-0732">Signal</keyword>
<dbReference type="KEGG" id="more:E1B28_012856"/>
<proteinExistence type="predicted"/>
<sequence length="895" mass="97949">MGSSISNLLTTLAFLLLGLLILAGPNSPNDPFHAITTHVVRKEEPPICCLRPLQPLEPVEEGVLLTFEEWKQKQRGKDGQGGNSNVSSSGGSQQSSAPGSGGSGSSADSGVQPSGNGLALSPNDSTPDSTIQFAVHEEKVSPHFQVPLTDRFNYASMDCSARVHASHRSAKSPSNILSSKRDRYMLSPCIRPQESQFIVVELCDDIRIDTVQLANFEFFSGVFKDFTVSVAKTYIVGTGKEGWVTAGTYKAKNVRGVQSFHPPTSLRDFYRFIRIDFHSHYSNEFYCPISLLRVYGLTHLEEWKWEIWEAESQGKIQAQNIHSEVTLEEPRPAHTVPNPPESPTGSPQIPSTEPSSSETKITHQEADGAVKGTVVVASIPTLSSNVQRTSTVVTYEPRPSESSVSVSSSTPKPINSETPVVPPPSETTVTPTAKEENNNETVPPGSSTAAIATTIYASLPSQTLDSIAITRAMPPATGGESIYRTIMNRLSAIEANQTLYAQYYEEQTCGVREMLRRLGEDVGRLEGIEKAQAKMFQRDAKEWEKQRRRMERQYSELVSKVDYLSDEIVLEKRLGIAQLCLLLTVLIFMALTRGSRGEIMPALKHRPRSFSRSAREWSRRHLSLSFSGDWVSRLTSSRSRSPGTIATNPPMLSPDAGSTKSPRTDSSGVEPSHIEFPSLVDEPPPQPLPKTAPPTFLNMPTKSLYSDHRRYHYYPRTAIIHSRPRSRTPSLRTLKTTNGNGSASTKPVPSTTTPIKSPTTPSTSRPRLKRANSHGSSSALFLNLNPSLSWDGGAEPGSKGVKRLARSAHLHEVRAHGRDPSPVKKERNPFKENVNVQNVVSFPSAGGVDCGRAETPVDLDGDADGPDSDIWEDTDLDATTSIDGDVDSGFVEDKR</sequence>
<feature type="region of interest" description="Disordered" evidence="6">
    <location>
        <begin position="329"/>
        <end position="368"/>
    </location>
</feature>
<evidence type="ECO:0000256" key="3">
    <source>
        <dbReference type="ARBA" id="ARBA00022989"/>
    </source>
</evidence>
<feature type="region of interest" description="Disordered" evidence="6">
    <location>
        <begin position="72"/>
        <end position="129"/>
    </location>
</feature>
<feature type="compositionally biased region" description="Polar residues" evidence="6">
    <location>
        <begin position="634"/>
        <end position="647"/>
    </location>
</feature>
<keyword evidence="10" id="KW-1185">Reference proteome</keyword>
<keyword evidence="5" id="KW-0175">Coiled coil</keyword>
<keyword evidence="3" id="KW-1133">Transmembrane helix</keyword>
<feature type="region of interest" description="Disordered" evidence="6">
    <location>
        <begin position="719"/>
        <end position="779"/>
    </location>
</feature>
<evidence type="ECO:0000256" key="4">
    <source>
        <dbReference type="ARBA" id="ARBA00023136"/>
    </source>
</evidence>
<evidence type="ECO:0000256" key="7">
    <source>
        <dbReference type="SAM" id="SignalP"/>
    </source>
</evidence>
<name>A0A9P7RTG7_9AGAR</name>
<feature type="signal peptide" evidence="7">
    <location>
        <begin position="1"/>
        <end position="23"/>
    </location>
</feature>
<dbReference type="GO" id="GO:0034975">
    <property type="term" value="P:protein folding in endoplasmic reticulum"/>
    <property type="evidence" value="ECO:0007669"/>
    <property type="project" value="TreeGrafter"/>
</dbReference>
<protein>
    <recommendedName>
        <fullName evidence="8">SUN domain-containing protein</fullName>
    </recommendedName>
</protein>
<comment type="subcellular location">
    <subcellularLocation>
        <location evidence="1">Endomembrane system</location>
    </subcellularLocation>
</comment>
<dbReference type="EMBL" id="CM032188">
    <property type="protein sequence ID" value="KAG7088911.1"/>
    <property type="molecule type" value="Genomic_DNA"/>
</dbReference>
<evidence type="ECO:0000313" key="10">
    <source>
        <dbReference type="Proteomes" id="UP001049176"/>
    </source>
</evidence>
<feature type="region of interest" description="Disordered" evidence="6">
    <location>
        <begin position="388"/>
        <end position="446"/>
    </location>
</feature>
<feature type="compositionally biased region" description="Low complexity" evidence="6">
    <location>
        <begin position="742"/>
        <end position="765"/>
    </location>
</feature>
<dbReference type="InterPro" id="IPR012919">
    <property type="entry name" value="SUN_dom"/>
</dbReference>
<evidence type="ECO:0000256" key="6">
    <source>
        <dbReference type="SAM" id="MobiDB-lite"/>
    </source>
</evidence>
<reference evidence="9" key="1">
    <citation type="journal article" date="2021" name="Genome Biol. Evol.">
        <title>The assembled and annotated genome of the fairy-ring fungus Marasmius oreades.</title>
        <authorList>
            <person name="Hiltunen M."/>
            <person name="Ament-Velasquez S.L."/>
            <person name="Johannesson H."/>
        </authorList>
    </citation>
    <scope>NUCLEOTIDE SEQUENCE</scope>
    <source>
        <strain evidence="9">03SP1</strain>
    </source>
</reference>
<feature type="region of interest" description="Disordered" evidence="6">
    <location>
        <begin position="634"/>
        <end position="696"/>
    </location>
</feature>
<dbReference type="OrthoDB" id="266334at2759"/>
<dbReference type="GO" id="GO:0005737">
    <property type="term" value="C:cytoplasm"/>
    <property type="evidence" value="ECO:0007669"/>
    <property type="project" value="TreeGrafter"/>
</dbReference>
<evidence type="ECO:0000313" key="9">
    <source>
        <dbReference type="EMBL" id="KAG7088911.1"/>
    </source>
</evidence>
<dbReference type="PANTHER" id="PTHR12953:SF0">
    <property type="entry name" value="SUN DOMAIN-CONTAINING OSSIFICATION FACTOR"/>
    <property type="match status" value="1"/>
</dbReference>
<dbReference type="Proteomes" id="UP001049176">
    <property type="component" value="Chromosome 8"/>
</dbReference>
<dbReference type="InterPro" id="IPR045120">
    <property type="entry name" value="Suco/Slp1-like"/>
</dbReference>
<feature type="compositionally biased region" description="Pro residues" evidence="6">
    <location>
        <begin position="682"/>
        <end position="692"/>
    </location>
</feature>
<evidence type="ECO:0000256" key="2">
    <source>
        <dbReference type="ARBA" id="ARBA00022692"/>
    </source>
</evidence>
<evidence type="ECO:0000256" key="5">
    <source>
        <dbReference type="SAM" id="Coils"/>
    </source>
</evidence>
<dbReference type="GeneID" id="66081931"/>
<keyword evidence="2" id="KW-0812">Transmembrane</keyword>
<feature type="compositionally biased region" description="Basic and acidic residues" evidence="6">
    <location>
        <begin position="813"/>
        <end position="830"/>
    </location>
</feature>
<evidence type="ECO:0000256" key="1">
    <source>
        <dbReference type="ARBA" id="ARBA00004308"/>
    </source>
</evidence>
<feature type="compositionally biased region" description="Low complexity" evidence="6">
    <location>
        <begin position="83"/>
        <end position="98"/>
    </location>
</feature>
<feature type="region of interest" description="Disordered" evidence="6">
    <location>
        <begin position="813"/>
        <end position="832"/>
    </location>
</feature>
<feature type="chain" id="PRO_5040303746" description="SUN domain-containing protein" evidence="7">
    <location>
        <begin position="24"/>
        <end position="895"/>
    </location>
</feature>
<feature type="compositionally biased region" description="Polar residues" evidence="6">
    <location>
        <begin position="343"/>
        <end position="359"/>
    </location>
</feature>
<feature type="coiled-coil region" evidence="5">
    <location>
        <begin position="533"/>
        <end position="560"/>
    </location>
</feature>
<dbReference type="GO" id="GO:0012505">
    <property type="term" value="C:endomembrane system"/>
    <property type="evidence" value="ECO:0007669"/>
    <property type="project" value="UniProtKB-SubCell"/>
</dbReference>
<comment type="caution">
    <text evidence="9">The sequence shown here is derived from an EMBL/GenBank/DDBJ whole genome shotgun (WGS) entry which is preliminary data.</text>
</comment>
<dbReference type="GO" id="GO:0016020">
    <property type="term" value="C:membrane"/>
    <property type="evidence" value="ECO:0007669"/>
    <property type="project" value="InterPro"/>
</dbReference>
<feature type="compositionally biased region" description="Polar residues" evidence="6">
    <location>
        <begin position="656"/>
        <end position="669"/>
    </location>
</feature>
<accession>A0A9P7RTG7</accession>
<dbReference type="AlphaFoldDB" id="A0A9P7RTG7"/>
<keyword evidence="4" id="KW-0472">Membrane</keyword>
<gene>
    <name evidence="9" type="ORF">E1B28_012856</name>
</gene>
<evidence type="ECO:0000259" key="8">
    <source>
        <dbReference type="PROSITE" id="PS51469"/>
    </source>
</evidence>
<feature type="region of interest" description="Disordered" evidence="6">
    <location>
        <begin position="844"/>
        <end position="895"/>
    </location>
</feature>
<feature type="compositionally biased region" description="Low complexity" evidence="6">
    <location>
        <begin position="400"/>
        <end position="409"/>
    </location>
</feature>
<feature type="domain" description="SUN" evidence="8">
    <location>
        <begin position="132"/>
        <end position="299"/>
    </location>
</feature>
<dbReference type="PANTHER" id="PTHR12953">
    <property type="entry name" value="MEMBRANE PROTEIN CH1 RELATED"/>
    <property type="match status" value="1"/>
</dbReference>
<feature type="compositionally biased region" description="Acidic residues" evidence="6">
    <location>
        <begin position="857"/>
        <end position="876"/>
    </location>
</feature>
<dbReference type="Pfam" id="PF07738">
    <property type="entry name" value="Sad1_UNC"/>
    <property type="match status" value="1"/>
</dbReference>
<organism evidence="9 10">
    <name type="scientific">Marasmius oreades</name>
    <name type="common">fairy-ring Marasmius</name>
    <dbReference type="NCBI Taxonomy" id="181124"/>
    <lineage>
        <taxon>Eukaryota</taxon>
        <taxon>Fungi</taxon>
        <taxon>Dikarya</taxon>
        <taxon>Basidiomycota</taxon>
        <taxon>Agaricomycotina</taxon>
        <taxon>Agaricomycetes</taxon>
        <taxon>Agaricomycetidae</taxon>
        <taxon>Agaricales</taxon>
        <taxon>Marasmiineae</taxon>
        <taxon>Marasmiaceae</taxon>
        <taxon>Marasmius</taxon>
    </lineage>
</organism>
<dbReference type="RefSeq" id="XP_043005382.1">
    <property type="nucleotide sequence ID" value="XM_043158012.1"/>
</dbReference>